<reference evidence="3 4" key="1">
    <citation type="submission" date="2022-12" db="EMBL/GenBank/DDBJ databases">
        <title>Chromosome-level genome assembly of true bugs.</title>
        <authorList>
            <person name="Ma L."/>
            <person name="Li H."/>
        </authorList>
    </citation>
    <scope>NUCLEOTIDE SEQUENCE [LARGE SCALE GENOMIC DNA]</scope>
    <source>
        <strain evidence="3">Lab_2022b</strain>
    </source>
</reference>
<evidence type="ECO:0000256" key="2">
    <source>
        <dbReference type="SAM" id="Phobius"/>
    </source>
</evidence>
<evidence type="ECO:0000313" key="4">
    <source>
        <dbReference type="Proteomes" id="UP001461498"/>
    </source>
</evidence>
<accession>A0AAW1D0V3</accession>
<evidence type="ECO:0000313" key="3">
    <source>
        <dbReference type="EMBL" id="KAK9503885.1"/>
    </source>
</evidence>
<dbReference type="Gene3D" id="3.20.20.80">
    <property type="entry name" value="Glycosidases"/>
    <property type="match status" value="1"/>
</dbReference>
<comment type="caution">
    <text evidence="3">The sequence shown here is derived from an EMBL/GenBank/DDBJ whole genome shotgun (WGS) entry which is preliminary data.</text>
</comment>
<name>A0AAW1D0V3_9HEMI</name>
<dbReference type="Pfam" id="PF03662">
    <property type="entry name" value="Glyco_hydro_79n"/>
    <property type="match status" value="1"/>
</dbReference>
<dbReference type="InterPro" id="IPR017853">
    <property type="entry name" value="GH"/>
</dbReference>
<dbReference type="PANTHER" id="PTHR46145:SF4">
    <property type="entry name" value="HEPARANASE"/>
    <property type="match status" value="1"/>
</dbReference>
<evidence type="ECO:0000256" key="1">
    <source>
        <dbReference type="ARBA" id="ARBA00009800"/>
    </source>
</evidence>
<keyword evidence="2" id="KW-0812">Transmembrane</keyword>
<feature type="transmembrane region" description="Helical" evidence="2">
    <location>
        <begin position="34"/>
        <end position="50"/>
    </location>
</feature>
<dbReference type="GO" id="GO:0016020">
    <property type="term" value="C:membrane"/>
    <property type="evidence" value="ECO:0007669"/>
    <property type="project" value="InterPro"/>
</dbReference>
<dbReference type="PANTHER" id="PTHR46145">
    <property type="entry name" value="HEPARANASE"/>
    <property type="match status" value="1"/>
</dbReference>
<dbReference type="GO" id="GO:0016798">
    <property type="term" value="F:hydrolase activity, acting on glycosyl bonds"/>
    <property type="evidence" value="ECO:0007669"/>
    <property type="project" value="InterPro"/>
</dbReference>
<dbReference type="Proteomes" id="UP001461498">
    <property type="component" value="Unassembled WGS sequence"/>
</dbReference>
<dbReference type="GO" id="GO:0031012">
    <property type="term" value="C:extracellular matrix"/>
    <property type="evidence" value="ECO:0007669"/>
    <property type="project" value="TreeGrafter"/>
</dbReference>
<keyword evidence="2" id="KW-1133">Transmembrane helix</keyword>
<dbReference type="InterPro" id="IPR005199">
    <property type="entry name" value="Glyco_hydro_79"/>
</dbReference>
<dbReference type="AlphaFoldDB" id="A0AAW1D0V3"/>
<sequence>MKLIIHLCDSCVRCIMARQTFHIVKDYCFCFRKTNFILLLIICILLYLVIMKEEEAVINAGHVSWLKLPPDKVYYFSIDSDNIINTVDRRFLSFSIDTSQIYKGLRNPSLSNNSLKKRVAHLGGGYLRVGGTAADMLVFSPSMRAWPETSLPVDGGVCSNEHTSCLLRTSNQHTIKKFSMSAEDWHEINEFSKYVDLKLLFDLNVLLRNKTNNEWSYHNAEYLIDYSYAYQYDIDWQLGNEPNSFLHVFGVEVPGEKLAKDFNTLRKLLNRYGIYNASKLVGPDITNPRSTNKSPVEYLASFLASGPEISAATWHHYYTGPTSSVDFFLNVSLYEEFTENCRTIINLVREKTPSKPVWITETGSAYGGGAESISDRFVGSFLWIDKLGVAAREGVSLVVRQSLYSGIYSLLNSQTLKPNPDYWVSILYKSLVGRKVLNVSCDSCSSKSALRVYGHCSKRSPRAVFFGLNLSKVPIGLSLPLNTSTTALLYSLTSLSLTSNDVELNGDKLYLTFTDALPKLRPIVITLDRPVIILPYSIFFLEVDVILNACL</sequence>
<keyword evidence="2" id="KW-0472">Membrane</keyword>
<dbReference type="EMBL" id="JAPXFL010000007">
    <property type="protein sequence ID" value="KAK9503885.1"/>
    <property type="molecule type" value="Genomic_DNA"/>
</dbReference>
<protein>
    <recommendedName>
        <fullName evidence="5">Heparanase</fullName>
    </recommendedName>
</protein>
<comment type="similarity">
    <text evidence="1">Belongs to the glycosyl hydrolase 79 family.</text>
</comment>
<dbReference type="GO" id="GO:0005615">
    <property type="term" value="C:extracellular space"/>
    <property type="evidence" value="ECO:0007669"/>
    <property type="project" value="TreeGrafter"/>
</dbReference>
<proteinExistence type="inferred from homology"/>
<gene>
    <name evidence="3" type="ORF">O3M35_010351</name>
</gene>
<keyword evidence="4" id="KW-1185">Reference proteome</keyword>
<dbReference type="SUPFAM" id="SSF51445">
    <property type="entry name" value="(Trans)glycosidases"/>
    <property type="match status" value="1"/>
</dbReference>
<evidence type="ECO:0008006" key="5">
    <source>
        <dbReference type="Google" id="ProtNLM"/>
    </source>
</evidence>
<organism evidence="3 4">
    <name type="scientific">Rhynocoris fuscipes</name>
    <dbReference type="NCBI Taxonomy" id="488301"/>
    <lineage>
        <taxon>Eukaryota</taxon>
        <taxon>Metazoa</taxon>
        <taxon>Ecdysozoa</taxon>
        <taxon>Arthropoda</taxon>
        <taxon>Hexapoda</taxon>
        <taxon>Insecta</taxon>
        <taxon>Pterygota</taxon>
        <taxon>Neoptera</taxon>
        <taxon>Paraneoptera</taxon>
        <taxon>Hemiptera</taxon>
        <taxon>Heteroptera</taxon>
        <taxon>Panheteroptera</taxon>
        <taxon>Cimicomorpha</taxon>
        <taxon>Reduviidae</taxon>
        <taxon>Harpactorinae</taxon>
        <taxon>Harpactorini</taxon>
        <taxon>Rhynocoris</taxon>
    </lineage>
</organism>